<sequence>MSHVIPIVSSSPPPLDDDDAGLEWNDEDDDFGHFTSAGHIETDPAFHIDVDSSRSDVSLPGDNLTISKVETISSLNVNTNSSDSVSSVEDGSGNSTNITKSCLETNTFIVENIAQCPEKKVDTLTSENLAPVNENFQYCDGPSTENDSQGSIASEFAEKPTIEYDSSSVMTNNESVYSNTSTIDSGVFSTDLSPSTHPVSTLCHSSEYLDKPGALVQSLEEFNTADPSSDQINGSLQGGCSVNADSEDWSDFNAAFDNDSLIADSFNEDTQSTVTGEQNLETGKVYYEMIQSMQSVPLVNGVEPQEIKPISIEVLKEASSTVAGVQESGPNSPESELHTKSDPQKDDSEWGDFDCKVSDTFNEIDPKRNKDSPNNHFLQNSMSVEDNEGISQDNLDLHNVLKTEDSLLSANILQTTVGMAETNGENSIEYKVSDSVKEAHLVENADEDEFGTFRTAFDKKDSDSQEVDPVTFRTSVFETEEENTSNCEDIVVPRQTEIKDSTFQDQAEEDDFGNFNVAGHVEEPEPVEFADFGTADKSSDRNVLKDNESDDMKKIEDDNDWADFDEASPVQPTEPSYLSTENNFSRPLEADESKVHKLEKAIVSCFPVPSDPGDSASLDNLRDSSEGLEHKTSPSSAEEMTLTTLDTVVELGLSNPIEAKQQSWTVVQHPSKRDPKVRLWSHLKDVDSSHALQYGWSTSHCSQEVFITLHIDTQNVLFTQKKQAVPYFASGLSILEPIRGGADSKNSRHTMAPATLLDTSRLDQSQNITSVQDIPPVDFDWSSSGLTNPLTANTLDLDFLVVQGGDSYEKTSDEWDWVFKTDCQESTRPSLQPLEDILKKSTPTAKLATYEALSPEALRILDRMPDLSFMHSRVLMFPVKQ</sequence>
<feature type="compositionally biased region" description="Polar residues" evidence="1">
    <location>
        <begin position="570"/>
        <end position="583"/>
    </location>
</feature>
<feature type="domain" description="Aftiphilin clathrin-binding box" evidence="2">
    <location>
        <begin position="678"/>
        <end position="738"/>
    </location>
</feature>
<evidence type="ECO:0000259" key="2">
    <source>
        <dbReference type="Pfam" id="PF15045"/>
    </source>
</evidence>
<accession>A0A2C9KHE3</accession>
<dbReference type="KEGG" id="bgt:106062557"/>
<feature type="region of interest" description="Disordered" evidence="1">
    <location>
        <begin position="612"/>
        <end position="639"/>
    </location>
</feature>
<dbReference type="VEuPathDB" id="VectorBase:BGLB019676"/>
<organism evidence="3 4">
    <name type="scientific">Biomphalaria glabrata</name>
    <name type="common">Bloodfluke planorb</name>
    <name type="synonym">Freshwater snail</name>
    <dbReference type="NCBI Taxonomy" id="6526"/>
    <lineage>
        <taxon>Eukaryota</taxon>
        <taxon>Metazoa</taxon>
        <taxon>Spiralia</taxon>
        <taxon>Lophotrochozoa</taxon>
        <taxon>Mollusca</taxon>
        <taxon>Gastropoda</taxon>
        <taxon>Heterobranchia</taxon>
        <taxon>Euthyneura</taxon>
        <taxon>Panpulmonata</taxon>
        <taxon>Hygrophila</taxon>
        <taxon>Lymnaeoidea</taxon>
        <taxon>Planorbidae</taxon>
        <taxon>Biomphalaria</taxon>
    </lineage>
</organism>
<dbReference type="GO" id="GO:0030121">
    <property type="term" value="C:AP-1 adaptor complex"/>
    <property type="evidence" value="ECO:0007669"/>
    <property type="project" value="TreeGrafter"/>
</dbReference>
<dbReference type="AlphaFoldDB" id="A0A2C9KHE3"/>
<protein>
    <recommendedName>
        <fullName evidence="2">Aftiphilin clathrin-binding box domain-containing protein</fullName>
    </recommendedName>
</protein>
<feature type="compositionally biased region" description="Polar residues" evidence="1">
    <location>
        <begin position="321"/>
        <end position="334"/>
    </location>
</feature>
<evidence type="ECO:0000313" key="4">
    <source>
        <dbReference type="Proteomes" id="UP000076420"/>
    </source>
</evidence>
<dbReference type="InterPro" id="IPR046359">
    <property type="entry name" value="Aftin-like"/>
</dbReference>
<reference evidence="3" key="1">
    <citation type="submission" date="2020-05" db="UniProtKB">
        <authorList>
            <consortium name="EnsemblMetazoa"/>
        </authorList>
    </citation>
    <scope>IDENTIFICATION</scope>
    <source>
        <strain evidence="3">BB02</strain>
    </source>
</reference>
<dbReference type="STRING" id="6526.A0A2C9KHE3"/>
<feature type="region of interest" description="Disordered" evidence="1">
    <location>
        <begin position="321"/>
        <end position="353"/>
    </location>
</feature>
<gene>
    <name evidence="3" type="primary">106062557</name>
</gene>
<dbReference type="VEuPathDB" id="VectorBase:BGLAX_050919"/>
<feature type="compositionally biased region" description="Basic and acidic residues" evidence="1">
    <location>
        <begin position="335"/>
        <end position="353"/>
    </location>
</feature>
<feature type="compositionally biased region" description="Acidic residues" evidence="1">
    <location>
        <begin position="15"/>
        <end position="30"/>
    </location>
</feature>
<evidence type="ECO:0000313" key="3">
    <source>
        <dbReference type="EnsemblMetazoa" id="BGLB019676-PB"/>
    </source>
</evidence>
<dbReference type="OrthoDB" id="5917212at2759"/>
<name>A0A2C9KHE3_BIOGL</name>
<feature type="region of interest" description="Disordered" evidence="1">
    <location>
        <begin position="525"/>
        <end position="583"/>
    </location>
</feature>
<dbReference type="GO" id="GO:0032588">
    <property type="term" value="C:trans-Golgi network membrane"/>
    <property type="evidence" value="ECO:0007669"/>
    <property type="project" value="InterPro"/>
</dbReference>
<dbReference type="InterPro" id="IPR029205">
    <property type="entry name" value="Clathrin-bd"/>
</dbReference>
<dbReference type="PANTHER" id="PTHR16156">
    <property type="entry name" value="AFTIPHILIN A-RELATED"/>
    <property type="match status" value="1"/>
</dbReference>
<dbReference type="Pfam" id="PF15045">
    <property type="entry name" value="Clathrin_bdg"/>
    <property type="match status" value="1"/>
</dbReference>
<feature type="compositionally biased region" description="Low complexity" evidence="1">
    <location>
        <begin position="1"/>
        <end position="10"/>
    </location>
</feature>
<evidence type="ECO:0000256" key="1">
    <source>
        <dbReference type="SAM" id="MobiDB-lite"/>
    </source>
</evidence>
<dbReference type="Proteomes" id="UP000076420">
    <property type="component" value="Unassembled WGS sequence"/>
</dbReference>
<dbReference type="EnsemblMetazoa" id="BGLB019676-RB">
    <property type="protein sequence ID" value="BGLB019676-PB"/>
    <property type="gene ID" value="BGLB019676"/>
</dbReference>
<feature type="compositionally biased region" description="Basic and acidic residues" evidence="1">
    <location>
        <begin position="620"/>
        <end position="632"/>
    </location>
</feature>
<proteinExistence type="predicted"/>
<feature type="compositionally biased region" description="Acidic residues" evidence="1">
    <location>
        <begin position="557"/>
        <end position="566"/>
    </location>
</feature>
<dbReference type="GO" id="GO:0030276">
    <property type="term" value="F:clathrin binding"/>
    <property type="evidence" value="ECO:0007669"/>
    <property type="project" value="InterPro"/>
</dbReference>
<feature type="compositionally biased region" description="Basic and acidic residues" evidence="1">
    <location>
        <begin position="537"/>
        <end position="556"/>
    </location>
</feature>
<dbReference type="PANTHER" id="PTHR16156:SF10">
    <property type="entry name" value="AFTIPHILIN-RELATED"/>
    <property type="match status" value="1"/>
</dbReference>
<feature type="region of interest" description="Disordered" evidence="1">
    <location>
        <begin position="1"/>
        <end position="38"/>
    </location>
</feature>